<protein>
    <recommendedName>
        <fullName evidence="7 13">5-hydroxyisourate hydrolase</fullName>
        <shortName evidence="13">HIU hydrolase</shortName>
        <shortName evidence="13">HIUHase</shortName>
        <ecNumber evidence="6 13">3.5.2.17</ecNumber>
    </recommendedName>
</protein>
<comment type="catalytic activity">
    <reaction evidence="1 13">
        <text>5-hydroxyisourate + H2O = 5-hydroxy-2-oxo-4-ureido-2,5-dihydro-1H-imidazole-5-carboxylate + H(+)</text>
        <dbReference type="Rhea" id="RHEA:23736"/>
        <dbReference type="ChEBI" id="CHEBI:15377"/>
        <dbReference type="ChEBI" id="CHEBI:15378"/>
        <dbReference type="ChEBI" id="CHEBI:18072"/>
        <dbReference type="ChEBI" id="CHEBI:58639"/>
        <dbReference type="EC" id="3.5.2.17"/>
    </reaction>
</comment>
<comment type="subcellular location">
    <subcellularLocation>
        <location evidence="3">Periplasm</location>
    </subcellularLocation>
</comment>
<dbReference type="PROSITE" id="PS00769">
    <property type="entry name" value="TRANSTHYRETIN_2"/>
    <property type="match status" value="1"/>
</dbReference>
<gene>
    <name evidence="15" type="ORF">ACH50_17225</name>
</gene>
<evidence type="ECO:0000256" key="7">
    <source>
        <dbReference type="ARBA" id="ARBA00017539"/>
    </source>
</evidence>
<evidence type="ECO:0000256" key="1">
    <source>
        <dbReference type="ARBA" id="ARBA00001043"/>
    </source>
</evidence>
<dbReference type="Gene3D" id="2.60.40.180">
    <property type="entry name" value="Transthyretin/hydroxyisourate hydrolase domain"/>
    <property type="match status" value="1"/>
</dbReference>
<accession>A0A0J8VJZ4</accession>
<dbReference type="InterPro" id="IPR023416">
    <property type="entry name" value="Transthyretin/HIU_hydrolase_d"/>
</dbReference>
<dbReference type="AlphaFoldDB" id="A0A0J8VJZ4"/>
<sequence length="130" mass="14323">MSAALILTGASQVYAAEPANLLSVHVLNEQTGKPAAGVGVTLEQKTEGKWVQLNHATTDNQGRIKALWPNKPAASGDFRVVFETGAWFASHQQQSFFPEIPVMFHIDNPQEHYHIPLLLSQYGYSTYRGS</sequence>
<evidence type="ECO:0000259" key="14">
    <source>
        <dbReference type="Pfam" id="PF00576"/>
    </source>
</evidence>
<evidence type="ECO:0000256" key="2">
    <source>
        <dbReference type="ARBA" id="ARBA00002704"/>
    </source>
</evidence>
<evidence type="ECO:0000313" key="16">
    <source>
        <dbReference type="Proteomes" id="UP000037315"/>
    </source>
</evidence>
<evidence type="ECO:0000256" key="3">
    <source>
        <dbReference type="ARBA" id="ARBA00004418"/>
    </source>
</evidence>
<comment type="subunit">
    <text evidence="5 13">Homotetramer.</text>
</comment>
<evidence type="ECO:0000256" key="4">
    <source>
        <dbReference type="ARBA" id="ARBA00009850"/>
    </source>
</evidence>
<dbReference type="Proteomes" id="UP000037315">
    <property type="component" value="Unassembled WGS sequence"/>
</dbReference>
<evidence type="ECO:0000256" key="10">
    <source>
        <dbReference type="ARBA" id="ARBA00022764"/>
    </source>
</evidence>
<evidence type="ECO:0000256" key="12">
    <source>
        <dbReference type="PIRSR" id="PIRSR600895-51"/>
    </source>
</evidence>
<dbReference type="InterPro" id="IPR023418">
    <property type="entry name" value="Thyroxine_BS"/>
</dbReference>
<comment type="caution">
    <text evidence="15">The sequence shown here is derived from an EMBL/GenBank/DDBJ whole genome shotgun (WGS) entry which is preliminary data.</text>
</comment>
<keyword evidence="16" id="KW-1185">Reference proteome</keyword>
<evidence type="ECO:0000256" key="9">
    <source>
        <dbReference type="ARBA" id="ARBA00022729"/>
    </source>
</evidence>
<evidence type="ECO:0000313" key="15">
    <source>
        <dbReference type="EMBL" id="KMV33422.1"/>
    </source>
</evidence>
<comment type="function">
    <text evidence="2">Catalyzes the hydrolysis of 5-hydroxyisourate (HIU) to 2-oxo-4-hydroxy-4-carboxy-5-ureidoimidazoline (OHCU).</text>
</comment>
<dbReference type="PATRIC" id="fig|1656095.3.peg.1550"/>
<dbReference type="GO" id="GO:0042597">
    <property type="term" value="C:periplasmic space"/>
    <property type="evidence" value="ECO:0007669"/>
    <property type="project" value="UniProtKB-SubCell"/>
</dbReference>
<feature type="domain" description="Transthyretin/hydroxyisourate hydrolase" evidence="14">
    <location>
        <begin position="22"/>
        <end position="129"/>
    </location>
</feature>
<feature type="binding site" evidence="12">
    <location>
        <position position="63"/>
    </location>
    <ligand>
        <name>substrate</name>
    </ligand>
</feature>
<dbReference type="PANTHER" id="PTHR10395:SF7">
    <property type="entry name" value="5-HYDROXYISOURATE HYDROLASE"/>
    <property type="match status" value="1"/>
</dbReference>
<dbReference type="GO" id="GO:0006144">
    <property type="term" value="P:purine nucleobase metabolic process"/>
    <property type="evidence" value="ECO:0007669"/>
    <property type="project" value="UniProtKB-KW"/>
</dbReference>
<dbReference type="Pfam" id="PF00576">
    <property type="entry name" value="Transthyretin"/>
    <property type="match status" value="1"/>
</dbReference>
<evidence type="ECO:0000256" key="6">
    <source>
        <dbReference type="ARBA" id="ARBA00012609"/>
    </source>
</evidence>
<dbReference type="GO" id="GO:0033971">
    <property type="term" value="F:hydroxyisourate hydrolase activity"/>
    <property type="evidence" value="ECO:0007669"/>
    <property type="project" value="UniProtKB-EC"/>
</dbReference>
<keyword evidence="8 13" id="KW-0659">Purine metabolism</keyword>
<dbReference type="InterPro" id="IPR000895">
    <property type="entry name" value="Transthyretin/HIU_hydrolase"/>
</dbReference>
<dbReference type="EMBL" id="LFEJ01000023">
    <property type="protein sequence ID" value="KMV33422.1"/>
    <property type="molecule type" value="Genomic_DNA"/>
</dbReference>
<dbReference type="InterPro" id="IPR036817">
    <property type="entry name" value="Transthyretin/HIU_hydrolase_sf"/>
</dbReference>
<feature type="binding site" evidence="12">
    <location>
        <position position="25"/>
    </location>
    <ligand>
        <name>substrate</name>
    </ligand>
</feature>
<keyword evidence="11 13" id="KW-0378">Hydrolase</keyword>
<feature type="binding site" evidence="12">
    <location>
        <position position="127"/>
    </location>
    <ligand>
        <name>substrate</name>
    </ligand>
</feature>
<dbReference type="SUPFAM" id="SSF49472">
    <property type="entry name" value="Transthyretin (synonym: prealbumin)"/>
    <property type="match status" value="1"/>
</dbReference>
<dbReference type="InterPro" id="IPR014306">
    <property type="entry name" value="Hydroxyisourate_hydrolase"/>
</dbReference>
<keyword evidence="10" id="KW-0574">Periplasm</keyword>
<keyword evidence="9" id="KW-0732">Signal</keyword>
<dbReference type="CDD" id="cd05822">
    <property type="entry name" value="TLP_HIUase"/>
    <property type="match status" value="1"/>
</dbReference>
<dbReference type="PROSITE" id="PS00768">
    <property type="entry name" value="TRANSTHYRETIN_1"/>
    <property type="match status" value="1"/>
</dbReference>
<evidence type="ECO:0000256" key="13">
    <source>
        <dbReference type="RuleBase" id="RU361270"/>
    </source>
</evidence>
<evidence type="ECO:0000256" key="11">
    <source>
        <dbReference type="ARBA" id="ARBA00022801"/>
    </source>
</evidence>
<dbReference type="EC" id="3.5.2.17" evidence="6 13"/>
<dbReference type="OrthoDB" id="9792386at2"/>
<evidence type="ECO:0000256" key="8">
    <source>
        <dbReference type="ARBA" id="ARBA00022631"/>
    </source>
</evidence>
<dbReference type="PRINTS" id="PR00189">
    <property type="entry name" value="TRNSTHYRETIN"/>
</dbReference>
<evidence type="ECO:0000256" key="5">
    <source>
        <dbReference type="ARBA" id="ARBA00011881"/>
    </source>
</evidence>
<organism evidence="15 16">
    <name type="scientific">Franconibacter pulveris</name>
    <dbReference type="NCBI Taxonomy" id="435910"/>
    <lineage>
        <taxon>Bacteria</taxon>
        <taxon>Pseudomonadati</taxon>
        <taxon>Pseudomonadota</taxon>
        <taxon>Gammaproteobacteria</taxon>
        <taxon>Enterobacterales</taxon>
        <taxon>Enterobacteriaceae</taxon>
        <taxon>Franconibacter</taxon>
    </lineage>
</organism>
<dbReference type="FunFam" id="2.60.40.180:FF:000001">
    <property type="entry name" value="5-hydroxyisourate hydrolase"/>
    <property type="match status" value="1"/>
</dbReference>
<dbReference type="InterPro" id="IPR023419">
    <property type="entry name" value="Transthyretin_CS"/>
</dbReference>
<dbReference type="STRING" id="1121863.GCA_000621185_01389"/>
<name>A0A0J8VJZ4_9ENTR</name>
<reference evidence="15 16" key="1">
    <citation type="submission" date="2015-06" db="EMBL/GenBank/DDBJ databases">
        <title>Genome sequencing of Cronobacter sp. strain DJ34 isolated from petroleum contaminated sludge of Duliajan Oil Fields, Assam, India.</title>
        <authorList>
            <person name="Pal S."/>
            <person name="Banerjee T.D."/>
            <person name="Roy A."/>
            <person name="Sar P."/>
            <person name="Kazy S.K."/>
        </authorList>
    </citation>
    <scope>NUCLEOTIDE SEQUENCE [LARGE SCALE GENOMIC DNA]</scope>
    <source>
        <strain evidence="15 16">DJ34</strain>
    </source>
</reference>
<dbReference type="PANTHER" id="PTHR10395">
    <property type="entry name" value="URICASE AND TRANSTHYRETIN-RELATED"/>
    <property type="match status" value="1"/>
</dbReference>
<comment type="similarity">
    <text evidence="4 13">Belongs to the transthyretin family. 5-hydroxyisourate hydrolase subfamily.</text>
</comment>
<proteinExistence type="inferred from homology"/>
<dbReference type="NCBIfam" id="TIGR02962">
    <property type="entry name" value="hdxy_isourate"/>
    <property type="match status" value="1"/>
</dbReference>